<evidence type="ECO:0000313" key="2">
    <source>
        <dbReference type="Proteomes" id="UP000016801"/>
    </source>
</evidence>
<dbReference type="Proteomes" id="UP000016801">
    <property type="component" value="Unassembled WGS sequence"/>
</dbReference>
<dbReference type="VEuPathDB" id="FungiDB:CPUR_04402"/>
<dbReference type="AlphaFoldDB" id="M1WF32"/>
<sequence>MRSCICARGLAASHATDVTAKISSKSLPLEARSSKWQCDLIFIATSSGNTASVITPINDHIQALDLRAELYEAMGQLRLAVDDAEWTLEFAPRLPDKDEYAWKLYAAGIEACKGAQPDLSGSLGRL</sequence>
<protein>
    <submittedName>
        <fullName evidence="1">Uncharacterized protein</fullName>
    </submittedName>
</protein>
<accession>M1WF32</accession>
<name>M1WF32_CLAP2</name>
<dbReference type="HOGENOM" id="CLU_1981424_0_0_1"/>
<gene>
    <name evidence="1" type="ORF">CPUR_04402</name>
</gene>
<organism evidence="1 2">
    <name type="scientific">Claviceps purpurea (strain 20.1)</name>
    <name type="common">Ergot fungus</name>
    <name type="synonym">Sphacelia segetum</name>
    <dbReference type="NCBI Taxonomy" id="1111077"/>
    <lineage>
        <taxon>Eukaryota</taxon>
        <taxon>Fungi</taxon>
        <taxon>Dikarya</taxon>
        <taxon>Ascomycota</taxon>
        <taxon>Pezizomycotina</taxon>
        <taxon>Sordariomycetes</taxon>
        <taxon>Hypocreomycetidae</taxon>
        <taxon>Hypocreales</taxon>
        <taxon>Clavicipitaceae</taxon>
        <taxon>Claviceps</taxon>
    </lineage>
</organism>
<proteinExistence type="predicted"/>
<dbReference type="STRING" id="1111077.M1WF32"/>
<keyword evidence="2" id="KW-1185">Reference proteome</keyword>
<comment type="caution">
    <text evidence="1">The sequence shown here is derived from an EMBL/GenBank/DDBJ whole genome shotgun (WGS) entry which is preliminary data.</text>
</comment>
<evidence type="ECO:0000313" key="1">
    <source>
        <dbReference type="EMBL" id="CCE30554.1"/>
    </source>
</evidence>
<reference evidence="1 2" key="1">
    <citation type="journal article" date="2013" name="PLoS Genet.">
        <title>Plant-symbiotic fungi as chemical engineers: Multi-genome analysis of the Clavicipitaceae reveals dynamics of alkaloid loci.</title>
        <authorList>
            <person name="Schardl C.L."/>
            <person name="Young C.A."/>
            <person name="Hesse U."/>
            <person name="Amyotte S.G."/>
            <person name="Andreeva K."/>
            <person name="Calie P.J."/>
            <person name="Fleetwood D.J."/>
            <person name="Haws D.C."/>
            <person name="Moore N."/>
            <person name="Oeser B."/>
            <person name="Panaccione D.G."/>
            <person name="Schweri K.K."/>
            <person name="Voisey C.R."/>
            <person name="Farman M.L."/>
            <person name="Jaromczyk J.W."/>
            <person name="Roe B.A."/>
            <person name="O'Sullivan D.M."/>
            <person name="Scott B."/>
            <person name="Tudzynski P."/>
            <person name="An Z."/>
            <person name="Arnaoudova E.G."/>
            <person name="Bullock C.T."/>
            <person name="Charlton N.D."/>
            <person name="Chen L."/>
            <person name="Cox M."/>
            <person name="Dinkins R.D."/>
            <person name="Florea S."/>
            <person name="Glenn A.E."/>
            <person name="Gordon A."/>
            <person name="Gueldener U."/>
            <person name="Harris D.R."/>
            <person name="Hollin W."/>
            <person name="Jaromczyk J."/>
            <person name="Johnson R.D."/>
            <person name="Khan A.K."/>
            <person name="Leistner E."/>
            <person name="Leuchtmann A."/>
            <person name="Li C."/>
            <person name="Liu J."/>
            <person name="Liu J."/>
            <person name="Liu M."/>
            <person name="Mace W."/>
            <person name="Machado C."/>
            <person name="Nagabhyru P."/>
            <person name="Pan J."/>
            <person name="Schmid J."/>
            <person name="Sugawara K."/>
            <person name="Steiner U."/>
            <person name="Takach J.E."/>
            <person name="Tanaka E."/>
            <person name="Webb J.S."/>
            <person name="Wilson E.V."/>
            <person name="Wiseman J.L."/>
            <person name="Yoshida R."/>
            <person name="Zeng Z."/>
        </authorList>
    </citation>
    <scope>NUCLEOTIDE SEQUENCE [LARGE SCALE GENOMIC DNA]</scope>
    <source>
        <strain evidence="1 2">20.1</strain>
    </source>
</reference>
<dbReference type="EMBL" id="CAGA01000023">
    <property type="protein sequence ID" value="CCE30554.1"/>
    <property type="molecule type" value="Genomic_DNA"/>
</dbReference>
<dbReference type="OrthoDB" id="629492at2759"/>